<dbReference type="AlphaFoldDB" id="A0A836CIE7"/>
<dbReference type="Proteomes" id="UP000664859">
    <property type="component" value="Unassembled WGS sequence"/>
</dbReference>
<evidence type="ECO:0000313" key="1">
    <source>
        <dbReference type="EMBL" id="KAG5186669.1"/>
    </source>
</evidence>
<gene>
    <name evidence="1" type="ORF">JKP88DRAFT_254427</name>
</gene>
<protein>
    <submittedName>
        <fullName evidence="1">Uncharacterized protein</fullName>
    </submittedName>
</protein>
<comment type="caution">
    <text evidence="1">The sequence shown here is derived from an EMBL/GenBank/DDBJ whole genome shotgun (WGS) entry which is preliminary data.</text>
</comment>
<name>A0A836CIE7_9STRA</name>
<dbReference type="EMBL" id="JAFCMP010000107">
    <property type="protein sequence ID" value="KAG5186669.1"/>
    <property type="molecule type" value="Genomic_DNA"/>
</dbReference>
<sequence length="538" mass="56289">MLFLPLLRLPACCGPVGELLLENWSGRALDEQEAAHVLHLLDALLREVSTSTSTAAAVAHVAAFLASACARAPAAMAVLSGDHAPALLQSKVAAHRKLALVSAAALDAPERCCLGRVRRGVSADALLSAFVNCRKWLAAPHGPPQMSRCLLLQRALAWCFTSYDMLKDTFLMIIRFPPPGYPVTDCKSDVPAEQIVRAAYQYISNALLCACADGCAVAAAATDDGFDGGADGHCCSDQAAVAACVLHAAQCDRDATLRCAAMEMACGMPACKALSCLRPLLQDPAAHGIPQALARAAAEHCCIAMRAASAGARLLGLAKEILLLDTVPMDARALLACCGAADAAARAAAAAVLHAELALPPRVDGSSAAAKKPRGVELLVELCCCPDSLMPLLRDALQSMSSQCADQLMDGVLWQLRSCDTGDADDASKAPQQRRLQTVPCRRAQLLPPVSHASQQHQQCATATPLADSALPLTAVAAICVAQTSKRHRDFTAGGSDYQIHAHHTAMMPTAPVVQRRQACSPARAGASLRGPLGRHQD</sequence>
<accession>A0A836CIE7</accession>
<organism evidence="1 2">
    <name type="scientific">Tribonema minus</name>
    <dbReference type="NCBI Taxonomy" id="303371"/>
    <lineage>
        <taxon>Eukaryota</taxon>
        <taxon>Sar</taxon>
        <taxon>Stramenopiles</taxon>
        <taxon>Ochrophyta</taxon>
        <taxon>PX clade</taxon>
        <taxon>Xanthophyceae</taxon>
        <taxon>Tribonematales</taxon>
        <taxon>Tribonemataceae</taxon>
        <taxon>Tribonema</taxon>
    </lineage>
</organism>
<reference evidence="1" key="1">
    <citation type="submission" date="2021-02" db="EMBL/GenBank/DDBJ databases">
        <title>First Annotated Genome of the Yellow-green Alga Tribonema minus.</title>
        <authorList>
            <person name="Mahan K.M."/>
        </authorList>
    </citation>
    <scope>NUCLEOTIDE SEQUENCE</scope>
    <source>
        <strain evidence="1">UTEX B ZZ1240</strain>
    </source>
</reference>
<evidence type="ECO:0000313" key="2">
    <source>
        <dbReference type="Proteomes" id="UP000664859"/>
    </source>
</evidence>
<keyword evidence="2" id="KW-1185">Reference proteome</keyword>
<proteinExistence type="predicted"/>